<dbReference type="Proteomes" id="UP001146067">
    <property type="component" value="Unassembled WGS sequence"/>
</dbReference>
<feature type="region of interest" description="Disordered" evidence="1">
    <location>
        <begin position="38"/>
        <end position="61"/>
    </location>
</feature>
<proteinExistence type="predicted"/>
<protein>
    <submittedName>
        <fullName evidence="2">Uncharacterized protein</fullName>
    </submittedName>
</protein>
<dbReference type="AlphaFoldDB" id="A0A9X3SQG1"/>
<feature type="compositionally biased region" description="Basic residues" evidence="1">
    <location>
        <begin position="41"/>
        <end position="54"/>
    </location>
</feature>
<evidence type="ECO:0000256" key="1">
    <source>
        <dbReference type="SAM" id="MobiDB-lite"/>
    </source>
</evidence>
<dbReference type="EMBL" id="JAPZVP010000008">
    <property type="protein sequence ID" value="MDA1360477.1"/>
    <property type="molecule type" value="Genomic_DNA"/>
</dbReference>
<gene>
    <name evidence="2" type="ORF">O1R50_12640</name>
</gene>
<dbReference type="Gene3D" id="3.20.20.150">
    <property type="entry name" value="Divalent-metal-dependent TIM barrel enzymes"/>
    <property type="match status" value="1"/>
</dbReference>
<keyword evidence="3" id="KW-1185">Reference proteome</keyword>
<comment type="caution">
    <text evidence="2">The sequence shown here is derived from an EMBL/GenBank/DDBJ whole genome shotgun (WGS) entry which is preliminary data.</text>
</comment>
<accession>A0A9X3SQG1</accession>
<reference evidence="2" key="1">
    <citation type="submission" date="2022-12" db="EMBL/GenBank/DDBJ databases">
        <title>Gycomyces niveus sp.nov.,a novel actinomycete isolated from soil in Shouguan.</title>
        <authorList>
            <person name="Yang X."/>
        </authorList>
    </citation>
    <scope>NUCLEOTIDE SEQUENCE</scope>
    <source>
        <strain evidence="2">NEAU-A15</strain>
    </source>
</reference>
<evidence type="ECO:0000313" key="2">
    <source>
        <dbReference type="EMBL" id="MDA1360477.1"/>
    </source>
</evidence>
<evidence type="ECO:0000313" key="3">
    <source>
        <dbReference type="Proteomes" id="UP001146067"/>
    </source>
</evidence>
<sequence>MTAALSVQLYSVRDALAADLPGTLDRIAGLGFANRDSILRRPGRRPSMRTRRHSSAGLGLR</sequence>
<dbReference type="RefSeq" id="WP_270110417.1">
    <property type="nucleotide sequence ID" value="NZ_JAPZVP010000008.1"/>
</dbReference>
<organism evidence="2 3">
    <name type="scientific">Glycomyces luteolus</name>
    <dbReference type="NCBI Taxonomy" id="2670330"/>
    <lineage>
        <taxon>Bacteria</taxon>
        <taxon>Bacillati</taxon>
        <taxon>Actinomycetota</taxon>
        <taxon>Actinomycetes</taxon>
        <taxon>Glycomycetales</taxon>
        <taxon>Glycomycetaceae</taxon>
        <taxon>Glycomyces</taxon>
    </lineage>
</organism>
<name>A0A9X3SQG1_9ACTN</name>